<dbReference type="InterPro" id="IPR014710">
    <property type="entry name" value="RmlC-like_jellyroll"/>
</dbReference>
<dbReference type="Proteomes" id="UP000271925">
    <property type="component" value="Unassembled WGS sequence"/>
</dbReference>
<dbReference type="RefSeq" id="WP_124878621.1">
    <property type="nucleotide sequence ID" value="NZ_RQJO01000015.1"/>
</dbReference>
<accession>A0A3P1BDC5</accession>
<dbReference type="InterPro" id="IPR018490">
    <property type="entry name" value="cNMP-bd_dom_sf"/>
</dbReference>
<evidence type="ECO:0000313" key="1">
    <source>
        <dbReference type="EMBL" id="RRA98782.1"/>
    </source>
</evidence>
<protein>
    <submittedName>
        <fullName evidence="1">Crp/Fnr family transcriptional regulator</fullName>
    </submittedName>
</protein>
<proteinExistence type="predicted"/>
<dbReference type="Gene3D" id="2.60.120.10">
    <property type="entry name" value="Jelly Rolls"/>
    <property type="match status" value="1"/>
</dbReference>
<dbReference type="SUPFAM" id="SSF51206">
    <property type="entry name" value="cAMP-binding domain-like"/>
    <property type="match status" value="1"/>
</dbReference>
<reference evidence="1 2" key="1">
    <citation type="submission" date="2018-11" db="EMBL/GenBank/DDBJ databases">
        <authorList>
            <person name="Zhou Z."/>
            <person name="Wang G."/>
        </authorList>
    </citation>
    <scope>NUCLEOTIDE SEQUENCE [LARGE SCALE GENOMIC DNA]</scope>
    <source>
        <strain evidence="1 2">KCTC52004</strain>
    </source>
</reference>
<gene>
    <name evidence="1" type="ORF">EHT25_27715</name>
</gene>
<keyword evidence="2" id="KW-1185">Reference proteome</keyword>
<organism evidence="1 2">
    <name type="scientific">Larkinella rosea</name>
    <dbReference type="NCBI Taxonomy" id="2025312"/>
    <lineage>
        <taxon>Bacteria</taxon>
        <taxon>Pseudomonadati</taxon>
        <taxon>Bacteroidota</taxon>
        <taxon>Cytophagia</taxon>
        <taxon>Cytophagales</taxon>
        <taxon>Spirosomataceae</taxon>
        <taxon>Larkinella</taxon>
    </lineage>
</organism>
<sequence length="192" mass="22519">MIINKFIDELSKAHLPPEAIGKIIGLGKRIEVKNQARLIEPQQICDKAYFVLKGGFVCRYCDEELEIERTINFFLDDFQPFMSCVDSFFSGSKTRCELRAICHSEVIAFEKKDIETHIHQDIHLFRFYHSLVTKALQGENDFKLKIISYSSERLYDYLITHCPRIIQRVPSRFVAEFMGISPEWLSKLKHRI</sequence>
<dbReference type="OrthoDB" id="944427at2"/>
<evidence type="ECO:0000313" key="2">
    <source>
        <dbReference type="Proteomes" id="UP000271925"/>
    </source>
</evidence>
<comment type="caution">
    <text evidence="1">The sequence shown here is derived from an EMBL/GenBank/DDBJ whole genome shotgun (WGS) entry which is preliminary data.</text>
</comment>
<name>A0A3P1BDC5_9BACT</name>
<dbReference type="EMBL" id="RQJO01000015">
    <property type="protein sequence ID" value="RRA98782.1"/>
    <property type="molecule type" value="Genomic_DNA"/>
</dbReference>
<dbReference type="AlphaFoldDB" id="A0A3P1BDC5"/>